<protein>
    <submittedName>
        <fullName evidence="2">Uncharacterized protein</fullName>
    </submittedName>
</protein>
<evidence type="ECO:0000313" key="3">
    <source>
        <dbReference type="Proteomes" id="UP000799437"/>
    </source>
</evidence>
<feature type="region of interest" description="Disordered" evidence="1">
    <location>
        <begin position="235"/>
        <end position="291"/>
    </location>
</feature>
<accession>A0A6A6WFC9</accession>
<dbReference type="GeneID" id="54487677"/>
<dbReference type="Proteomes" id="UP000799437">
    <property type="component" value="Unassembled WGS sequence"/>
</dbReference>
<reference evidence="2" key="1">
    <citation type="journal article" date="2020" name="Stud. Mycol.">
        <title>101 Dothideomycetes genomes: a test case for predicting lifestyles and emergence of pathogens.</title>
        <authorList>
            <person name="Haridas S."/>
            <person name="Albert R."/>
            <person name="Binder M."/>
            <person name="Bloem J."/>
            <person name="Labutti K."/>
            <person name="Salamov A."/>
            <person name="Andreopoulos B."/>
            <person name="Baker S."/>
            <person name="Barry K."/>
            <person name="Bills G."/>
            <person name="Bluhm B."/>
            <person name="Cannon C."/>
            <person name="Castanera R."/>
            <person name="Culley D."/>
            <person name="Daum C."/>
            <person name="Ezra D."/>
            <person name="Gonzalez J."/>
            <person name="Henrissat B."/>
            <person name="Kuo A."/>
            <person name="Liang C."/>
            <person name="Lipzen A."/>
            <person name="Lutzoni F."/>
            <person name="Magnuson J."/>
            <person name="Mondo S."/>
            <person name="Nolan M."/>
            <person name="Ohm R."/>
            <person name="Pangilinan J."/>
            <person name="Park H.-J."/>
            <person name="Ramirez L."/>
            <person name="Alfaro M."/>
            <person name="Sun H."/>
            <person name="Tritt A."/>
            <person name="Yoshinaga Y."/>
            <person name="Zwiers L.-H."/>
            <person name="Turgeon B."/>
            <person name="Goodwin S."/>
            <person name="Spatafora J."/>
            <person name="Crous P."/>
            <person name="Grigoriev I."/>
        </authorList>
    </citation>
    <scope>NUCLEOTIDE SEQUENCE</scope>
    <source>
        <strain evidence="2">CBS 121739</strain>
    </source>
</reference>
<evidence type="ECO:0000313" key="2">
    <source>
        <dbReference type="EMBL" id="KAF2761433.1"/>
    </source>
</evidence>
<keyword evidence="3" id="KW-1185">Reference proteome</keyword>
<organism evidence="2 3">
    <name type="scientific">Pseudovirgaria hyperparasitica</name>
    <dbReference type="NCBI Taxonomy" id="470096"/>
    <lineage>
        <taxon>Eukaryota</taxon>
        <taxon>Fungi</taxon>
        <taxon>Dikarya</taxon>
        <taxon>Ascomycota</taxon>
        <taxon>Pezizomycotina</taxon>
        <taxon>Dothideomycetes</taxon>
        <taxon>Dothideomycetes incertae sedis</taxon>
        <taxon>Acrospermales</taxon>
        <taxon>Acrospermaceae</taxon>
        <taxon>Pseudovirgaria</taxon>
    </lineage>
</organism>
<dbReference type="EMBL" id="ML996567">
    <property type="protein sequence ID" value="KAF2761433.1"/>
    <property type="molecule type" value="Genomic_DNA"/>
</dbReference>
<dbReference type="AlphaFoldDB" id="A0A6A6WFC9"/>
<evidence type="ECO:0000256" key="1">
    <source>
        <dbReference type="SAM" id="MobiDB-lite"/>
    </source>
</evidence>
<sequence>MPSKGSVNAFVCGHVDRRTSRLGNCTIRAIHRFPCPKCSRSNPATHPRPTAPVSRHRHRLPNDIYRTSLPSISKALRRHLTNLSTSLTSLSPPHAKHDIYALPESHLDAHRAVSALEHWSLDYANPTMPLPPHTHIQATILKATDCIADLELELSERFRERSNRALAAQVRNVVRAVLASRLQAPGSAPVEYNYNAQTALRRRVFASSTARGVGTDATAYAYGASRYAQAGPARSSSYPCFSPSPSPPVGAGAACTYPYTGTYTHRPQSGDDMHDPPPPYSRYDPMRRGGA</sequence>
<gene>
    <name evidence="2" type="ORF">EJ05DRAFT_497984</name>
</gene>
<dbReference type="RefSeq" id="XP_033603884.1">
    <property type="nucleotide sequence ID" value="XM_033746623.1"/>
</dbReference>
<proteinExistence type="predicted"/>
<name>A0A6A6WFC9_9PEZI</name>